<dbReference type="PANTHER" id="PTHR34605:SF4">
    <property type="entry name" value="DNA ADENINE METHYLTRANSFERASE"/>
    <property type="match status" value="1"/>
</dbReference>
<organism evidence="2 3">
    <name type="scientific">Penicillium camemberti (strain FM 013)</name>
    <dbReference type="NCBI Taxonomy" id="1429867"/>
    <lineage>
        <taxon>Eukaryota</taxon>
        <taxon>Fungi</taxon>
        <taxon>Dikarya</taxon>
        <taxon>Ascomycota</taxon>
        <taxon>Pezizomycotina</taxon>
        <taxon>Eurotiomycetes</taxon>
        <taxon>Eurotiomycetidae</taxon>
        <taxon>Eurotiales</taxon>
        <taxon>Aspergillaceae</taxon>
        <taxon>Penicillium</taxon>
    </lineage>
</organism>
<gene>
    <name evidence="2" type="ORF">PCAMFM013_S063g000010</name>
</gene>
<dbReference type="GO" id="GO:0015074">
    <property type="term" value="P:DNA integration"/>
    <property type="evidence" value="ECO:0007669"/>
    <property type="project" value="InterPro"/>
</dbReference>
<dbReference type="PANTHER" id="PTHR34605">
    <property type="entry name" value="PHAGE_INTEGRASE DOMAIN-CONTAINING PROTEIN"/>
    <property type="match status" value="1"/>
</dbReference>
<dbReference type="InterPro" id="IPR013762">
    <property type="entry name" value="Integrase-like_cat_sf"/>
</dbReference>
<keyword evidence="1" id="KW-0233">DNA recombination</keyword>
<dbReference type="Proteomes" id="UP000053732">
    <property type="component" value="Unassembled WGS sequence"/>
</dbReference>
<dbReference type="GO" id="GO:0003677">
    <property type="term" value="F:DNA binding"/>
    <property type="evidence" value="ECO:0007669"/>
    <property type="project" value="InterPro"/>
</dbReference>
<evidence type="ECO:0000256" key="1">
    <source>
        <dbReference type="ARBA" id="ARBA00023172"/>
    </source>
</evidence>
<accession>A0A0G4PXP8</accession>
<dbReference type="EMBL" id="HG793196">
    <property type="protein sequence ID" value="CRL30904.1"/>
    <property type="molecule type" value="Genomic_DNA"/>
</dbReference>
<dbReference type="InterPro" id="IPR052925">
    <property type="entry name" value="Phage_Integrase-like_Recomb"/>
</dbReference>
<dbReference type="InterPro" id="IPR011010">
    <property type="entry name" value="DNA_brk_join_enz"/>
</dbReference>
<evidence type="ECO:0000313" key="3">
    <source>
        <dbReference type="Proteomes" id="UP000053732"/>
    </source>
</evidence>
<evidence type="ECO:0000313" key="2">
    <source>
        <dbReference type="EMBL" id="CRL30904.1"/>
    </source>
</evidence>
<dbReference type="AlphaFoldDB" id="A0A0G4PXP8"/>
<protein>
    <submittedName>
        <fullName evidence="2">Str. FM013</fullName>
    </submittedName>
</protein>
<name>A0A0G4PXP8_PENC3</name>
<dbReference type="STRING" id="1429867.A0A0G4PXP8"/>
<proteinExistence type="predicted"/>
<keyword evidence="3" id="KW-1185">Reference proteome</keyword>
<dbReference type="Gene3D" id="1.10.443.10">
    <property type="entry name" value="Intergrase catalytic core"/>
    <property type="match status" value="1"/>
</dbReference>
<sequence>MTATLLDDLNFATACRVAFAGFLRFGEFTNKTEDHGTRPIFLATKLTRSGVRFSSSFDHVQLTLKRSKMDRCHEGAQIILAKTGDGACPVDALLRPFNRNNFLSTLSTKLRALGIHADGYSGHSFWKGAAQHAHDSGILDDQIQMLERWTSRAFRVHFMTNTSVLYKLNHQFQEGPPAPLSLLLPPPS</sequence>
<dbReference type="GO" id="GO:0006310">
    <property type="term" value="P:DNA recombination"/>
    <property type="evidence" value="ECO:0007669"/>
    <property type="project" value="UniProtKB-KW"/>
</dbReference>
<dbReference type="SUPFAM" id="SSF56349">
    <property type="entry name" value="DNA breaking-rejoining enzymes"/>
    <property type="match status" value="1"/>
</dbReference>
<reference evidence="2 3" key="1">
    <citation type="journal article" date="2014" name="Nat. Commun.">
        <title>Multiple recent horizontal transfers of a large genomic region in cheese making fungi.</title>
        <authorList>
            <person name="Cheeseman K."/>
            <person name="Ropars J."/>
            <person name="Renault P."/>
            <person name="Dupont J."/>
            <person name="Gouzy J."/>
            <person name="Branca A."/>
            <person name="Abraham A.L."/>
            <person name="Ceppi M."/>
            <person name="Conseiller E."/>
            <person name="Debuchy R."/>
            <person name="Malagnac F."/>
            <person name="Goarin A."/>
            <person name="Silar P."/>
            <person name="Lacoste S."/>
            <person name="Sallet E."/>
            <person name="Bensimon A."/>
            <person name="Giraud T."/>
            <person name="Brygoo Y."/>
        </authorList>
    </citation>
    <scope>NUCLEOTIDE SEQUENCE [LARGE SCALE GENOMIC DNA]</scope>
    <source>
        <strain evidence="3">FM 013</strain>
    </source>
</reference>